<dbReference type="RefSeq" id="WP_025368993.1">
    <property type="nucleotide sequence ID" value="NZ_CP002697.1"/>
</dbReference>
<feature type="domain" description="Aminoacyl-transfer RNA synthetases class-II family profile" evidence="9">
    <location>
        <begin position="139"/>
        <end position="456"/>
    </location>
</feature>
<evidence type="ECO:0000256" key="4">
    <source>
        <dbReference type="ARBA" id="ARBA00022741"/>
    </source>
</evidence>
<dbReference type="SUPFAM" id="SSF55681">
    <property type="entry name" value="Class II aaRS and biotin synthetases"/>
    <property type="match status" value="1"/>
</dbReference>
<accession>W0P4M1</accession>
<dbReference type="PANTHER" id="PTHR22594:SF34">
    <property type="entry name" value="ASPARAGINE--TRNA LIGASE, MITOCHONDRIAL-RELATED"/>
    <property type="match status" value="1"/>
</dbReference>
<dbReference type="PRINTS" id="PR01042">
    <property type="entry name" value="TRNASYNTHASP"/>
</dbReference>
<comment type="similarity">
    <text evidence="1 8">Belongs to the class-II aminoacyl-tRNA synthetase family.</text>
</comment>
<dbReference type="PROSITE" id="PS50862">
    <property type="entry name" value="AA_TRNA_LIGASE_II"/>
    <property type="match status" value="1"/>
</dbReference>
<evidence type="ECO:0000259" key="9">
    <source>
        <dbReference type="PROSITE" id="PS50862"/>
    </source>
</evidence>
<evidence type="ECO:0000313" key="10">
    <source>
        <dbReference type="EMBL" id="AHG60028.1"/>
    </source>
</evidence>
<dbReference type="CDD" id="cd00776">
    <property type="entry name" value="AsxRS_core"/>
    <property type="match status" value="1"/>
</dbReference>
<evidence type="ECO:0000256" key="5">
    <source>
        <dbReference type="ARBA" id="ARBA00022840"/>
    </source>
</evidence>
<reference evidence="10 11" key="1">
    <citation type="journal article" date="2013" name="BMC Genomics">
        <title>Comparative analysis of genome sequences from four strains of the Buchnera aphidicola Mp endosymbion of the green peach aphid, Myzus persicae.</title>
        <authorList>
            <person name="Jiang Z."/>
            <person name="Jones D.H."/>
            <person name="Khuri S."/>
            <person name="Tsinoremas N.F."/>
            <person name="Wyss T."/>
            <person name="Jander G."/>
            <person name="Wilson A.C."/>
        </authorList>
    </citation>
    <scope>NUCLEOTIDE SEQUENCE [LARGE SCALE GENOMIC DNA]</scope>
    <source>
        <strain evidence="11">str. USDA (Myzus persicae)</strain>
    </source>
</reference>
<proteinExistence type="inferred from homology"/>
<dbReference type="InterPro" id="IPR004522">
    <property type="entry name" value="Asn-tRNA-ligase"/>
</dbReference>
<dbReference type="NCBIfam" id="NF003037">
    <property type="entry name" value="PRK03932.1"/>
    <property type="match status" value="1"/>
</dbReference>
<dbReference type="GO" id="GO:0004816">
    <property type="term" value="F:asparagine-tRNA ligase activity"/>
    <property type="evidence" value="ECO:0007669"/>
    <property type="project" value="UniProtKB-UniRule"/>
</dbReference>
<comment type="subcellular location">
    <subcellularLocation>
        <location evidence="8">Cytoplasm</location>
    </subcellularLocation>
</comment>
<dbReference type="SUPFAM" id="SSF50249">
    <property type="entry name" value="Nucleic acid-binding proteins"/>
    <property type="match status" value="1"/>
</dbReference>
<dbReference type="Gene3D" id="3.30.930.10">
    <property type="entry name" value="Bira Bifunctional Protein, Domain 2"/>
    <property type="match status" value="1"/>
</dbReference>
<protein>
    <recommendedName>
        <fullName evidence="8">Asparagine--tRNA ligase</fullName>
        <ecNumber evidence="8">6.1.1.22</ecNumber>
    </recommendedName>
    <alternativeName>
        <fullName evidence="8">Asparaginyl-tRNA synthetase</fullName>
        <shortName evidence="8">AsnRS</shortName>
    </alternativeName>
</protein>
<dbReference type="CDD" id="cd04318">
    <property type="entry name" value="EcAsnRS_like_N"/>
    <property type="match status" value="1"/>
</dbReference>
<evidence type="ECO:0000256" key="7">
    <source>
        <dbReference type="ARBA" id="ARBA00023146"/>
    </source>
</evidence>
<keyword evidence="3 8" id="KW-0436">Ligase</keyword>
<dbReference type="GO" id="GO:0005737">
    <property type="term" value="C:cytoplasm"/>
    <property type="evidence" value="ECO:0007669"/>
    <property type="project" value="UniProtKB-SubCell"/>
</dbReference>
<dbReference type="GO" id="GO:0003676">
    <property type="term" value="F:nucleic acid binding"/>
    <property type="evidence" value="ECO:0007669"/>
    <property type="project" value="InterPro"/>
</dbReference>
<dbReference type="Gene3D" id="2.40.50.140">
    <property type="entry name" value="Nucleic acid-binding proteins"/>
    <property type="match status" value="1"/>
</dbReference>
<dbReference type="InterPro" id="IPR012340">
    <property type="entry name" value="NA-bd_OB-fold"/>
</dbReference>
<dbReference type="InterPro" id="IPR004365">
    <property type="entry name" value="NA-bd_OB_tRNA"/>
</dbReference>
<dbReference type="PANTHER" id="PTHR22594">
    <property type="entry name" value="ASPARTYL/LYSYL-TRNA SYNTHETASE"/>
    <property type="match status" value="1"/>
</dbReference>
<keyword evidence="4 8" id="KW-0547">Nucleotide-binding</keyword>
<dbReference type="InterPro" id="IPR006195">
    <property type="entry name" value="aa-tRNA-synth_II"/>
</dbReference>
<dbReference type="PATRIC" id="fig|1009856.3.peg.352"/>
<dbReference type="HAMAP" id="MF_00534">
    <property type="entry name" value="Asn_tRNA_synth"/>
    <property type="match status" value="1"/>
</dbReference>
<keyword evidence="7 8" id="KW-0030">Aminoacyl-tRNA synthetase</keyword>
<evidence type="ECO:0000256" key="6">
    <source>
        <dbReference type="ARBA" id="ARBA00022917"/>
    </source>
</evidence>
<evidence type="ECO:0000256" key="1">
    <source>
        <dbReference type="ARBA" id="ARBA00008226"/>
    </source>
</evidence>
<name>W0P4M1_BUCMP</name>
<dbReference type="GO" id="GO:0006421">
    <property type="term" value="P:asparaginyl-tRNA aminoacylation"/>
    <property type="evidence" value="ECO:0007669"/>
    <property type="project" value="UniProtKB-UniRule"/>
</dbReference>
<organism evidence="10 11">
    <name type="scientific">Buchnera aphidicola str. USDA</name>
    <name type="common">Myzus persicae</name>
    <dbReference type="NCBI Taxonomy" id="1009856"/>
    <lineage>
        <taxon>Bacteria</taxon>
        <taxon>Pseudomonadati</taxon>
        <taxon>Pseudomonadota</taxon>
        <taxon>Gammaproteobacteria</taxon>
        <taxon>Enterobacterales</taxon>
        <taxon>Erwiniaceae</taxon>
        <taxon>Buchnera</taxon>
    </lineage>
</organism>
<comment type="catalytic activity">
    <reaction evidence="8">
        <text>tRNA(Asn) + L-asparagine + ATP = L-asparaginyl-tRNA(Asn) + AMP + diphosphate + H(+)</text>
        <dbReference type="Rhea" id="RHEA:11180"/>
        <dbReference type="Rhea" id="RHEA-COMP:9659"/>
        <dbReference type="Rhea" id="RHEA-COMP:9674"/>
        <dbReference type="ChEBI" id="CHEBI:15378"/>
        <dbReference type="ChEBI" id="CHEBI:30616"/>
        <dbReference type="ChEBI" id="CHEBI:33019"/>
        <dbReference type="ChEBI" id="CHEBI:58048"/>
        <dbReference type="ChEBI" id="CHEBI:78442"/>
        <dbReference type="ChEBI" id="CHEBI:78515"/>
        <dbReference type="ChEBI" id="CHEBI:456215"/>
        <dbReference type="EC" id="6.1.1.22"/>
    </reaction>
</comment>
<evidence type="ECO:0000256" key="2">
    <source>
        <dbReference type="ARBA" id="ARBA00022490"/>
    </source>
</evidence>
<evidence type="ECO:0000313" key="11">
    <source>
        <dbReference type="Proteomes" id="UP000019087"/>
    </source>
</evidence>
<dbReference type="GO" id="GO:0005524">
    <property type="term" value="F:ATP binding"/>
    <property type="evidence" value="ECO:0007669"/>
    <property type="project" value="UniProtKB-UniRule"/>
</dbReference>
<keyword evidence="6 8" id="KW-0648">Protein biosynthesis</keyword>
<dbReference type="HOGENOM" id="CLU_004553_2_0_6"/>
<dbReference type="FunFam" id="3.30.930.10:FF:000016">
    <property type="entry name" value="Asparagine--tRNA ligase"/>
    <property type="match status" value="1"/>
</dbReference>
<dbReference type="InterPro" id="IPR002312">
    <property type="entry name" value="Asp/Asn-tRNA-synth_IIb"/>
</dbReference>
<keyword evidence="2 8" id="KW-0963">Cytoplasm</keyword>
<keyword evidence="5 8" id="KW-0067">ATP-binding</keyword>
<dbReference type="Proteomes" id="UP000019087">
    <property type="component" value="Chromosome"/>
</dbReference>
<dbReference type="Pfam" id="PF01336">
    <property type="entry name" value="tRNA_anti-codon"/>
    <property type="match status" value="1"/>
</dbReference>
<gene>
    <name evidence="10" type="primary">asnc</name>
    <name evidence="8" type="synonym">asnS</name>
    <name evidence="10" type="ORF">BUMPUSDA_CDS00236</name>
</gene>
<dbReference type="InterPro" id="IPR045864">
    <property type="entry name" value="aa-tRNA-synth_II/BPL/LPL"/>
</dbReference>
<dbReference type="Pfam" id="PF00152">
    <property type="entry name" value="tRNA-synt_2"/>
    <property type="match status" value="1"/>
</dbReference>
<dbReference type="KEGG" id="bapu:BUMPUSDA_CDS00236"/>
<sequence length="466" mass="53852">MNTVSISDIYKDDIIVSSTITVCGWVRSRRNSKSGFSFITIYDGSCFYSIQVIANNSLSNYDKEILNLTIGCSVRITGVLILSIGHKQKYEIKAIEIEVQGWIDQPDTYPISAKKHSLEYLREVSHLRSRTNLIGVIVRIRNHVLHTLHSFLYKNNYYWVPTPIITGLNTEGTGEMFRVSTLDMKNIPKNKDGSVDFKKDFFGKESFLTVSGQLNIETYACALSKVYTFGPTFRAENSNTSRHLAEFWMLEVESAFTNLNDISDFIERMLKYIFKALLKDCMPDINFLKNYIDSNIVNRLKELLLINFVRIDYIDAINILLNSNMKFKKSVFFGVDLASEHERFLVEKHFKIPVIIKNYPKELKAFYMRLNDDKKTVAAIDLLVPNIGELIGGSQREERLLVLDQRLLELGLKKEDYWWYRDLRRYGTVPHSGFGLGFERLISYITGISNIRDIIPFPRTVNNAHF</sequence>
<evidence type="ECO:0000256" key="8">
    <source>
        <dbReference type="HAMAP-Rule" id="MF_00534"/>
    </source>
</evidence>
<evidence type="ECO:0000256" key="3">
    <source>
        <dbReference type="ARBA" id="ARBA00022598"/>
    </source>
</evidence>
<comment type="subunit">
    <text evidence="8">Homodimer.</text>
</comment>
<dbReference type="NCBIfam" id="TIGR00457">
    <property type="entry name" value="asnS"/>
    <property type="match status" value="1"/>
</dbReference>
<dbReference type="EC" id="6.1.1.22" evidence="8"/>
<dbReference type="AlphaFoldDB" id="W0P4M1"/>
<dbReference type="InterPro" id="IPR004364">
    <property type="entry name" value="Aa-tRNA-synt_II"/>
</dbReference>
<dbReference type="EMBL" id="CP002697">
    <property type="protein sequence ID" value="AHG60028.1"/>
    <property type="molecule type" value="Genomic_DNA"/>
</dbReference>